<dbReference type="Proteomes" id="UP000597656">
    <property type="component" value="Unassembled WGS sequence"/>
</dbReference>
<keyword evidence="2" id="KW-1185">Reference proteome</keyword>
<organism evidence="1 2">
    <name type="scientific">Lentzea pudingi</name>
    <dbReference type="NCBI Taxonomy" id="1789439"/>
    <lineage>
        <taxon>Bacteria</taxon>
        <taxon>Bacillati</taxon>
        <taxon>Actinomycetota</taxon>
        <taxon>Actinomycetes</taxon>
        <taxon>Pseudonocardiales</taxon>
        <taxon>Pseudonocardiaceae</taxon>
        <taxon>Lentzea</taxon>
    </lineage>
</organism>
<dbReference type="EMBL" id="BMNC01000002">
    <property type="protein sequence ID" value="GGM81010.1"/>
    <property type="molecule type" value="Genomic_DNA"/>
</dbReference>
<protein>
    <submittedName>
        <fullName evidence="1">Uncharacterized protein</fullName>
    </submittedName>
</protein>
<proteinExistence type="predicted"/>
<comment type="caution">
    <text evidence="1">The sequence shown here is derived from an EMBL/GenBank/DDBJ whole genome shotgun (WGS) entry which is preliminary data.</text>
</comment>
<reference evidence="2" key="1">
    <citation type="journal article" date="2019" name="Int. J. Syst. Evol. Microbiol.">
        <title>The Global Catalogue of Microorganisms (GCM) 10K type strain sequencing project: providing services to taxonomists for standard genome sequencing and annotation.</title>
        <authorList>
            <consortium name="The Broad Institute Genomics Platform"/>
            <consortium name="The Broad Institute Genome Sequencing Center for Infectious Disease"/>
            <person name="Wu L."/>
            <person name="Ma J."/>
        </authorList>
    </citation>
    <scope>NUCLEOTIDE SEQUENCE [LARGE SCALE GENOMIC DNA]</scope>
    <source>
        <strain evidence="2">CGMCC 4.7319</strain>
    </source>
</reference>
<gene>
    <name evidence="1" type="ORF">GCM10011609_16230</name>
</gene>
<name>A0ABQ2HIQ6_9PSEU</name>
<accession>A0ABQ2HIQ6</accession>
<dbReference type="RefSeq" id="WP_189153982.1">
    <property type="nucleotide sequence ID" value="NZ_BMNC01000002.1"/>
</dbReference>
<evidence type="ECO:0000313" key="1">
    <source>
        <dbReference type="EMBL" id="GGM81010.1"/>
    </source>
</evidence>
<sequence length="245" mass="28321">MGFHVVLTENTPYPVADPLAVVRVGGGREETFDPVRGWVRADPRYREWFSNTRISEADEVIARVGPPPSLDDEKWNPRNAERTMNAIEGYGDVYLRFAVEDGGHPFDDPVDLVHEQLYGNRVWLSCLPDLSWSTSRTAGRLVRITEEESDRIEEVLARRVFGDAEFRHFAVVDREHPRLDDPYLLLREHSGVDAFGHLRLRFYERYDENREWVPVGRQSRTGKPVVGKLLDHLLTSWTPPEYHGQ</sequence>
<evidence type="ECO:0000313" key="2">
    <source>
        <dbReference type="Proteomes" id="UP000597656"/>
    </source>
</evidence>